<evidence type="ECO:0000256" key="6">
    <source>
        <dbReference type="PIRNR" id="PIRNR005536"/>
    </source>
</evidence>
<dbReference type="PANTHER" id="PTHR43053">
    <property type="entry name" value="GLYCOSIDASE FAMILY 31"/>
    <property type="match status" value="1"/>
</dbReference>
<dbReference type="InterPro" id="IPR050985">
    <property type="entry name" value="Alpha-glycosidase_related"/>
</dbReference>
<name>A0ABV0EUL6_9ENTE</name>
<dbReference type="InterPro" id="IPR031705">
    <property type="entry name" value="Glyco_hydro_36_C"/>
</dbReference>
<dbReference type="Proteomes" id="UP000664357">
    <property type="component" value="Unassembled WGS sequence"/>
</dbReference>
<protein>
    <recommendedName>
        <fullName evidence="3 6">Alpha-galactosidase</fullName>
        <ecNumber evidence="3 6">3.2.1.22</ecNumber>
    </recommendedName>
</protein>
<dbReference type="SUPFAM" id="SSF51445">
    <property type="entry name" value="(Trans)glycosidases"/>
    <property type="match status" value="1"/>
</dbReference>
<evidence type="ECO:0000313" key="9">
    <source>
        <dbReference type="EMBL" id="MEO1771605.1"/>
    </source>
</evidence>
<evidence type="ECO:0000256" key="2">
    <source>
        <dbReference type="ARBA" id="ARBA00006202"/>
    </source>
</evidence>
<gene>
    <name evidence="9" type="ORF">JZO67_003586</name>
</gene>
<feature type="domain" description="Glycosyl hydrolase family 36 N-terminal" evidence="8">
    <location>
        <begin position="28"/>
        <end position="281"/>
    </location>
</feature>
<dbReference type="PIRSF" id="PIRSF005536">
    <property type="entry name" value="Agal"/>
    <property type="match status" value="1"/>
</dbReference>
<proteinExistence type="inferred from homology"/>
<dbReference type="PANTHER" id="PTHR43053:SF3">
    <property type="entry name" value="ALPHA-GALACTOSIDASE C-RELATED"/>
    <property type="match status" value="1"/>
</dbReference>
<dbReference type="InterPro" id="IPR013785">
    <property type="entry name" value="Aldolase_TIM"/>
</dbReference>
<sequence length="725" mass="82044">MVELLDNQRTFHIQVKHTSLVLHVLPTGHVTVIYWGKRLESKSLAYVIQDIGRASYISDTDGIKDFKLEQLPQAMPTHGNSDLRTPALVLEYADGSRITNLRYKDFKVYSGKERLPGMPTITSGEEVETVEILLEDYLQQVTVKLIFSAFYEYNAITQSVVVTNLSKSNVTIEKVVSSNIDFLDAAYDVCYLSGAWGRETHRQVRPLSQGAFLLDSKRGASGHGQNPFLALADKQANENSGSIYSMNMVYSGNFQAIAEVDMHQNTRMQMGINPFDFAWQLVPQESFYTPETVLIYSDQGYNQLSAIYHRFYRECLMKSSHAEKVRPVLINNWEATYFDFDKRKLLSLAKEAADCGIELFVLDDGWFGKRSDTTTSLGDWQPNHQKLGGSLSGLIEEIGQLGLQFGLWVEPEMVSPDSELYRAHPDWIIQVAGRDPQLARHQYVLDLANPAVQNYLITELSTLLEKENIAYIKWDMNRNITDSGSSYLAVAQQKELSHRYILGLYHVLEILTEQFPEVLFESCAGGGGRYDPGMLYYMPQTWTSDDTDAIERLPIQSGTSLIYPPISMGCHVSAVPNHQVGRITSMDTRGIVAMQGNLGYELDLTQLSTEEKLLVKEQVVQYKEIREIVQLGQLIRLTEIENQNQYAWLYRSKDATAFVVSFVQVLARANTVPKRLKLAGLDAKAYYQVGERICTGSELMSIGLKLDKPIEDYAGQRWLVKKIEK</sequence>
<evidence type="ECO:0000256" key="3">
    <source>
        <dbReference type="ARBA" id="ARBA00012755"/>
    </source>
</evidence>
<dbReference type="EC" id="3.2.1.22" evidence="3 6"/>
<reference evidence="9 10" key="1">
    <citation type="submission" date="2021-03" db="EMBL/GenBank/DDBJ databases">
        <authorList>
            <person name="Gilmore M.S."/>
            <person name="Schwartzman J."/>
            <person name="Van Tyne D."/>
            <person name="Martin M."/>
            <person name="Earl A.M."/>
            <person name="Manson A.L."/>
            <person name="Straub T."/>
            <person name="Salamzade R."/>
            <person name="Saavedra J."/>
            <person name="Lebreton F."/>
            <person name="Prichula J."/>
            <person name="Schaufler K."/>
            <person name="Gaca A."/>
            <person name="Sgardioli B."/>
            <person name="Wagenaar J."/>
            <person name="Strong T."/>
        </authorList>
    </citation>
    <scope>NUCLEOTIDE SEQUENCE [LARGE SCALE GENOMIC DNA]</scope>
    <source>
        <strain evidence="9 10">665A</strain>
    </source>
</reference>
<dbReference type="Gene3D" id="3.20.20.70">
    <property type="entry name" value="Aldolase class I"/>
    <property type="match status" value="1"/>
</dbReference>
<dbReference type="InterPro" id="IPR038417">
    <property type="entry name" value="Alpga-gal_N_sf"/>
</dbReference>
<dbReference type="Gene3D" id="2.60.40.1180">
    <property type="entry name" value="Golgi alpha-mannosidase II"/>
    <property type="match status" value="1"/>
</dbReference>
<dbReference type="CDD" id="cd14791">
    <property type="entry name" value="GH36"/>
    <property type="match status" value="1"/>
</dbReference>
<comment type="caution">
    <text evidence="9">The sequence shown here is derived from an EMBL/GenBank/DDBJ whole genome shotgun (WGS) entry which is preliminary data.</text>
</comment>
<organism evidence="9 10">
    <name type="scientific">Candidatus Enterococcus ferrettii</name>
    <dbReference type="NCBI Taxonomy" id="2815324"/>
    <lineage>
        <taxon>Bacteria</taxon>
        <taxon>Bacillati</taxon>
        <taxon>Bacillota</taxon>
        <taxon>Bacilli</taxon>
        <taxon>Lactobacillales</taxon>
        <taxon>Enterococcaceae</taxon>
        <taxon>Enterococcus</taxon>
    </lineage>
</organism>
<keyword evidence="10" id="KW-1185">Reference proteome</keyword>
<dbReference type="Pfam" id="PF02065">
    <property type="entry name" value="Melibiase"/>
    <property type="match status" value="1"/>
</dbReference>
<dbReference type="EMBL" id="JAFREL020000003">
    <property type="protein sequence ID" value="MEO1771605.1"/>
    <property type="molecule type" value="Genomic_DNA"/>
</dbReference>
<accession>A0ABV0EUL6</accession>
<evidence type="ECO:0000256" key="1">
    <source>
        <dbReference type="ARBA" id="ARBA00001255"/>
    </source>
</evidence>
<dbReference type="Pfam" id="PF16874">
    <property type="entry name" value="Glyco_hydro_36C"/>
    <property type="match status" value="1"/>
</dbReference>
<dbReference type="InterPro" id="IPR013780">
    <property type="entry name" value="Glyco_hydro_b"/>
</dbReference>
<dbReference type="InterPro" id="IPR000111">
    <property type="entry name" value="Glyco_hydro_27/36_CS"/>
</dbReference>
<keyword evidence="4 6" id="KW-0378">Hydrolase</keyword>
<evidence type="ECO:0000256" key="4">
    <source>
        <dbReference type="ARBA" id="ARBA00022801"/>
    </source>
</evidence>
<dbReference type="InterPro" id="IPR002252">
    <property type="entry name" value="Glyco_hydro_36"/>
</dbReference>
<reference evidence="9 10" key="2">
    <citation type="submission" date="2024-02" db="EMBL/GenBank/DDBJ databases">
        <title>The Genome Sequence of Enterococcus sp. DIV0159.</title>
        <authorList>
            <person name="Earl A."/>
            <person name="Manson A."/>
            <person name="Gilmore M."/>
            <person name="Sanders J."/>
            <person name="Shea T."/>
            <person name="Howe W."/>
            <person name="Livny J."/>
            <person name="Cuomo C."/>
            <person name="Neafsey D."/>
            <person name="Birren B."/>
        </authorList>
    </citation>
    <scope>NUCLEOTIDE SEQUENCE [LARGE SCALE GENOMIC DNA]</scope>
    <source>
        <strain evidence="9 10">665A</strain>
    </source>
</reference>
<dbReference type="InterPro" id="IPR031704">
    <property type="entry name" value="Glyco_hydro_36_N"/>
</dbReference>
<dbReference type="PRINTS" id="PR00743">
    <property type="entry name" value="GLHYDRLASE36"/>
</dbReference>
<dbReference type="RefSeq" id="WP_207704673.1">
    <property type="nucleotide sequence ID" value="NZ_JAFREL020000003.1"/>
</dbReference>
<keyword evidence="5 6" id="KW-0326">Glycosidase</keyword>
<evidence type="ECO:0000259" key="7">
    <source>
        <dbReference type="Pfam" id="PF16874"/>
    </source>
</evidence>
<dbReference type="Gene3D" id="2.70.98.60">
    <property type="entry name" value="alpha-galactosidase from lactobacil brevis"/>
    <property type="match status" value="1"/>
</dbReference>
<evidence type="ECO:0000313" key="10">
    <source>
        <dbReference type="Proteomes" id="UP000664357"/>
    </source>
</evidence>
<dbReference type="InterPro" id="IPR017853">
    <property type="entry name" value="GH"/>
</dbReference>
<evidence type="ECO:0000259" key="8">
    <source>
        <dbReference type="Pfam" id="PF16875"/>
    </source>
</evidence>
<dbReference type="Pfam" id="PF16875">
    <property type="entry name" value="Glyco_hydro_36N"/>
    <property type="match status" value="1"/>
</dbReference>
<feature type="domain" description="Glycosyl hydrolase family 36 C-terminal" evidence="7">
    <location>
        <begin position="646"/>
        <end position="716"/>
    </location>
</feature>
<comment type="similarity">
    <text evidence="2">Belongs to the glycosyl hydrolase 36 family.</text>
</comment>
<dbReference type="PROSITE" id="PS00512">
    <property type="entry name" value="ALPHA_GALACTOSIDASE"/>
    <property type="match status" value="1"/>
</dbReference>
<evidence type="ECO:0000256" key="5">
    <source>
        <dbReference type="ARBA" id="ARBA00023295"/>
    </source>
</evidence>
<comment type="catalytic activity">
    <reaction evidence="1 6">
        <text>Hydrolysis of terminal, non-reducing alpha-D-galactose residues in alpha-D-galactosides, including galactose oligosaccharides, galactomannans and galactolipids.</text>
        <dbReference type="EC" id="3.2.1.22"/>
    </reaction>
</comment>